<keyword evidence="2" id="KW-0472">Membrane</keyword>
<sequence length="174" mass="19150">MVCLQKLYTFLLTISLISIWFFPSLSETSSLKGFRVLGNSEIQINSDVLEIRNAVKKAFFFGNVVVIQGKNTIISDEMVVFYNNTGYPSGGKVDRINMNKNVFVQSEDIQATASSGFVDFQKRIFVLQGERVIVKEGSSILLGCKLIANLDTGNTTVIGCGGPVKALVDYNHKP</sequence>
<evidence type="ECO:0000313" key="5">
    <source>
        <dbReference type="Proteomes" id="UP000736856"/>
    </source>
</evidence>
<dbReference type="InterPro" id="IPR052037">
    <property type="entry name" value="LPS_export_LptA"/>
</dbReference>
<gene>
    <name evidence="4" type="ORF">EU981_01005</name>
</gene>
<evidence type="ECO:0000259" key="3">
    <source>
        <dbReference type="Pfam" id="PF03968"/>
    </source>
</evidence>
<dbReference type="PANTHER" id="PTHR36504:SF1">
    <property type="entry name" value="LIPOPOLYSACCHARIDE EXPORT SYSTEM PROTEIN LPTA"/>
    <property type="match status" value="1"/>
</dbReference>
<name>A0A937AE43_9HYPH</name>
<dbReference type="AlphaFoldDB" id="A0A937AE43"/>
<dbReference type="Proteomes" id="UP000736856">
    <property type="component" value="Unassembled WGS sequence"/>
</dbReference>
<reference evidence="4" key="1">
    <citation type="submission" date="2019-02" db="EMBL/GenBank/DDBJ databases">
        <title>A novel Candidatus Liberibacter species associated with the New Zealand native fuchsia psyllid, Ctenarytaina fuchsiae.</title>
        <authorList>
            <person name="Thompson S.M."/>
            <person name="Jorgensen N."/>
            <person name="David C."/>
            <person name="Bulman S.R."/>
            <person name="Smith G.R."/>
        </authorList>
    </citation>
    <scope>NUCLEOTIDE SEQUENCE</scope>
    <source>
        <strain evidence="4">Oxford</strain>
    </source>
</reference>
<dbReference type="Gene3D" id="2.60.450.10">
    <property type="entry name" value="Lipopolysaccharide (LPS) transport protein A like domain"/>
    <property type="match status" value="1"/>
</dbReference>
<evidence type="ECO:0000313" key="4">
    <source>
        <dbReference type="EMBL" id="MBL0848674.1"/>
    </source>
</evidence>
<dbReference type="GO" id="GO:0009279">
    <property type="term" value="C:cell outer membrane"/>
    <property type="evidence" value="ECO:0007669"/>
    <property type="project" value="TreeGrafter"/>
</dbReference>
<dbReference type="Pfam" id="PF03968">
    <property type="entry name" value="LptD_N"/>
    <property type="match status" value="1"/>
</dbReference>
<feature type="domain" description="Organic solvent tolerance-like N-terminal" evidence="3">
    <location>
        <begin position="43"/>
        <end position="153"/>
    </location>
</feature>
<protein>
    <submittedName>
        <fullName evidence="4">OstA family protein</fullName>
    </submittedName>
</protein>
<organism evidence="4 5">
    <name type="scientific">Candidatus Liberibacter ctenarytainae</name>
    <dbReference type="NCBI Taxonomy" id="2020335"/>
    <lineage>
        <taxon>Bacteria</taxon>
        <taxon>Pseudomonadati</taxon>
        <taxon>Pseudomonadota</taxon>
        <taxon>Alphaproteobacteria</taxon>
        <taxon>Hyphomicrobiales</taxon>
        <taxon>Rhizobiaceae</taxon>
        <taxon>Liberibacter</taxon>
    </lineage>
</organism>
<comment type="caution">
    <text evidence="4">The sequence shown here is derived from an EMBL/GenBank/DDBJ whole genome shotgun (WGS) entry which is preliminary data.</text>
</comment>
<dbReference type="PANTHER" id="PTHR36504">
    <property type="entry name" value="LIPOPOLYSACCHARIDE EXPORT SYSTEM PROTEIN LPTA"/>
    <property type="match status" value="1"/>
</dbReference>
<dbReference type="GO" id="GO:0030288">
    <property type="term" value="C:outer membrane-bounded periplasmic space"/>
    <property type="evidence" value="ECO:0007669"/>
    <property type="project" value="TreeGrafter"/>
</dbReference>
<feature type="transmembrane region" description="Helical" evidence="2">
    <location>
        <begin position="7"/>
        <end position="25"/>
    </location>
</feature>
<dbReference type="EMBL" id="SEOL01000001">
    <property type="protein sequence ID" value="MBL0848674.1"/>
    <property type="molecule type" value="Genomic_DNA"/>
</dbReference>
<dbReference type="GO" id="GO:0015920">
    <property type="term" value="P:lipopolysaccharide transport"/>
    <property type="evidence" value="ECO:0007669"/>
    <property type="project" value="TreeGrafter"/>
</dbReference>
<keyword evidence="2" id="KW-1133">Transmembrane helix</keyword>
<dbReference type="GO" id="GO:0017089">
    <property type="term" value="F:glycolipid transfer activity"/>
    <property type="evidence" value="ECO:0007669"/>
    <property type="project" value="TreeGrafter"/>
</dbReference>
<evidence type="ECO:0000256" key="2">
    <source>
        <dbReference type="SAM" id="Phobius"/>
    </source>
</evidence>
<keyword evidence="2" id="KW-0812">Transmembrane</keyword>
<evidence type="ECO:0000256" key="1">
    <source>
        <dbReference type="ARBA" id="ARBA00022729"/>
    </source>
</evidence>
<accession>A0A937AE43</accession>
<dbReference type="InterPro" id="IPR005653">
    <property type="entry name" value="OstA-like_N"/>
</dbReference>
<proteinExistence type="predicted"/>
<keyword evidence="1" id="KW-0732">Signal</keyword>